<proteinExistence type="predicted"/>
<name>A0A9D7SR76_9BACT</name>
<dbReference type="PANTHER" id="PTHR42783">
    <property type="entry name" value="GLUTAMATE SYNTHASE [NADPH] SMALL CHAIN"/>
    <property type="match status" value="1"/>
</dbReference>
<dbReference type="PANTHER" id="PTHR42783:SF3">
    <property type="entry name" value="GLUTAMATE SYNTHASE [NADPH] SMALL CHAIN-RELATED"/>
    <property type="match status" value="1"/>
</dbReference>
<dbReference type="Gene3D" id="3.40.50.740">
    <property type="match status" value="1"/>
</dbReference>
<evidence type="ECO:0000313" key="2">
    <source>
        <dbReference type="EMBL" id="MBK9981557.1"/>
    </source>
</evidence>
<dbReference type="Pfam" id="PF00384">
    <property type="entry name" value="Molybdopterin"/>
    <property type="match status" value="1"/>
</dbReference>
<dbReference type="Pfam" id="PF12797">
    <property type="entry name" value="Fer4_2"/>
    <property type="match status" value="1"/>
</dbReference>
<dbReference type="Gene3D" id="3.30.70.20">
    <property type="match status" value="2"/>
</dbReference>
<feature type="domain" description="4Fe-4S ferredoxin-type" evidence="1">
    <location>
        <begin position="865"/>
        <end position="896"/>
    </location>
</feature>
<evidence type="ECO:0000313" key="3">
    <source>
        <dbReference type="Proteomes" id="UP000808337"/>
    </source>
</evidence>
<dbReference type="SUPFAM" id="SSF53706">
    <property type="entry name" value="Formate dehydrogenase/DMSO reductase, domains 1-3"/>
    <property type="match status" value="1"/>
</dbReference>
<gene>
    <name evidence="2" type="ORF">IPP15_03885</name>
</gene>
<dbReference type="Proteomes" id="UP000808337">
    <property type="component" value="Unassembled WGS sequence"/>
</dbReference>
<dbReference type="EMBL" id="JADKGY010000001">
    <property type="protein sequence ID" value="MBK9981557.1"/>
    <property type="molecule type" value="Genomic_DNA"/>
</dbReference>
<sequence length="1065" mass="116915">MKDQSSYNDIWIGSEDLGRDEKFIDQATQEMPDGSVASMLAQGASFASAQTGRRDFLKYLGFSISAATIAASCEIPIKRAIPFVTRPDDLVPGVANYYATSYVVGGDYCSVLVKTREGRPIKVEGNPLSAISSGGTSARAQASVLSLYDIHRLRSPQIKNAEGKFETATWSQVDDLVSTSLKPESRIAIVANSILSPTEKNVLKEFQTKYPNTKLAIYDPVSSAAILKANEAIYGVAMVPGYHFDKAKVIVSVQADFLGTWISPVQYAHDYSKNRKIKDATKAKMSRHIQIESYMSLTGTNADNRIRIKPSESSAVLGRLYNKIASAKGESSINAPSLSGSLTSAIDKTADELLKMPGESLLVCGSNNIGDQALASAINHMLGNEGSTVDIQQYSYQRQGDESKVNALVASMNGGEVDALIIYGANPVYDLPFGSAFGEAMSKVALCISTNTSPDESTALCKVLAPDHHFLESWGDAEPVRGHVSMIQPTIAPLFDTRERGLSLLKWKGDNDLLFTNEQPYYEYLKATWAANVSSVSTWNELLHDGVFTYTPVASGASYKNNLSLLTSKLIQPGTGSEITFMETVTMGNGQHSNNPWLQEMPDPVTRCGWGNYLALPVAFDGTRKFIAHENLENGELADVVVNEQTLRVPVIKQFGQTPDTFALALGYGRAATGRAGLGVGVNVNPLLKTDSDGLIQYYASGVTVSDKKGKEDYYSCVQYHHTMGVTGEDSETKQVINADEAATVYMTYGLVRQGYQGSLVNRTIIRKSHLENIDEFIHDLQEERHEHQELNKMQVYPGHDATYARGHHWGMHVDLNSCIGCGACTVACMAENNVPVVGKREMSRHHEMAWLRIDRYYYGDVDNPSAVYQPLMCQHCNNAPCENVCPVNATNHSSEGLNQMAYNRCVGTRYCANNCPYKVRRFNWLDYTTADLWPINEPDLGMKSEKDGTPYGADNLTRMVLNPDVTVRSRGVIEKCSFCVQRIQEGKLRAKTEDRLLRDADVKTACQSACPTGAITFGDFNNETGDLNEKLKSPLNYIVLEEVNTRSAVNYQARIINKAEGVDA</sequence>
<dbReference type="InterPro" id="IPR017896">
    <property type="entry name" value="4Fe4S_Fe-S-bd"/>
</dbReference>
<reference evidence="2 3" key="1">
    <citation type="submission" date="2020-10" db="EMBL/GenBank/DDBJ databases">
        <title>Connecting structure to function with the recovery of over 1000 high-quality activated sludge metagenome-assembled genomes encoding full-length rRNA genes using long-read sequencing.</title>
        <authorList>
            <person name="Singleton C.M."/>
            <person name="Petriglieri F."/>
            <person name="Kristensen J.M."/>
            <person name="Kirkegaard R.H."/>
            <person name="Michaelsen T.Y."/>
            <person name="Andersen M.H."/>
            <person name="Karst S.M."/>
            <person name="Dueholm M.S."/>
            <person name="Nielsen P.H."/>
            <person name="Albertsen M."/>
        </authorList>
    </citation>
    <scope>NUCLEOTIDE SEQUENCE [LARGE SCALE GENOMIC DNA]</scope>
    <source>
        <strain evidence="2">Ribe_18-Q3-R11-54_MAXAC.273</strain>
    </source>
</reference>
<organism evidence="2 3">
    <name type="scientific">Candidatus Opimibacter skivensis</name>
    <dbReference type="NCBI Taxonomy" id="2982028"/>
    <lineage>
        <taxon>Bacteria</taxon>
        <taxon>Pseudomonadati</taxon>
        <taxon>Bacteroidota</taxon>
        <taxon>Saprospiria</taxon>
        <taxon>Saprospirales</taxon>
        <taxon>Saprospiraceae</taxon>
        <taxon>Candidatus Opimibacter</taxon>
    </lineage>
</organism>
<dbReference type="Gene3D" id="3.30.2070.10">
    <property type="entry name" value="Formate dehydrogenase/DMSO reductase"/>
    <property type="match status" value="1"/>
</dbReference>
<feature type="domain" description="4Fe-4S ferredoxin-type" evidence="1">
    <location>
        <begin position="810"/>
        <end position="840"/>
    </location>
</feature>
<dbReference type="SUPFAM" id="SSF54862">
    <property type="entry name" value="4Fe-4S ferredoxins"/>
    <property type="match status" value="1"/>
</dbReference>
<dbReference type="Gene3D" id="3.30.200.210">
    <property type="match status" value="1"/>
</dbReference>
<dbReference type="Pfam" id="PF13247">
    <property type="entry name" value="Fer4_11"/>
    <property type="match status" value="1"/>
</dbReference>
<dbReference type="GO" id="GO:0016491">
    <property type="term" value="F:oxidoreductase activity"/>
    <property type="evidence" value="ECO:0007669"/>
    <property type="project" value="InterPro"/>
</dbReference>
<dbReference type="InterPro" id="IPR006656">
    <property type="entry name" value="Mopterin_OxRdtase"/>
</dbReference>
<accession>A0A9D7SR76</accession>
<comment type="caution">
    <text evidence="2">The sequence shown here is derived from an EMBL/GenBank/DDBJ whole genome shotgun (WGS) entry which is preliminary data.</text>
</comment>
<protein>
    <submittedName>
        <fullName evidence="2">4Fe-4S dicluster domain-containing protein</fullName>
    </submittedName>
</protein>
<evidence type="ECO:0000259" key="1">
    <source>
        <dbReference type="PROSITE" id="PS51379"/>
    </source>
</evidence>
<dbReference type="PROSITE" id="PS51379">
    <property type="entry name" value="4FE4S_FER_2"/>
    <property type="match status" value="2"/>
</dbReference>
<dbReference type="CDD" id="cd10551">
    <property type="entry name" value="PsrB"/>
    <property type="match status" value="1"/>
</dbReference>
<dbReference type="AlphaFoldDB" id="A0A9D7SR76"/>